<dbReference type="GO" id="GO:0006952">
    <property type="term" value="P:defense response"/>
    <property type="evidence" value="ECO:0007669"/>
    <property type="project" value="UniProtKB-KW"/>
</dbReference>
<dbReference type="Proteomes" id="UP001180020">
    <property type="component" value="Unassembled WGS sequence"/>
</dbReference>
<name>A0AAV9CVK4_ACOCL</name>
<evidence type="ECO:0000256" key="3">
    <source>
        <dbReference type="ARBA" id="ARBA00022737"/>
    </source>
</evidence>
<evidence type="ECO:0000256" key="1">
    <source>
        <dbReference type="ARBA" id="ARBA00008894"/>
    </source>
</evidence>
<dbReference type="PANTHER" id="PTHR19338:SF0">
    <property type="entry name" value="MITOCHONDRIAL IMPORT INNER MEMBRANE TRANSLOCASE SUBUNIT TIM13"/>
    <property type="match status" value="1"/>
</dbReference>
<evidence type="ECO:0000259" key="6">
    <source>
        <dbReference type="Pfam" id="PF18052"/>
    </source>
</evidence>
<dbReference type="GO" id="GO:0000166">
    <property type="term" value="F:nucleotide binding"/>
    <property type="evidence" value="ECO:0007669"/>
    <property type="project" value="UniProtKB-KW"/>
</dbReference>
<evidence type="ECO:0000313" key="7">
    <source>
        <dbReference type="EMBL" id="KAK1292719.1"/>
    </source>
</evidence>
<proteinExistence type="inferred from homology"/>
<comment type="caution">
    <text evidence="7">The sequence shown here is derived from an EMBL/GenBank/DDBJ whole genome shotgun (WGS) entry which is preliminary data.</text>
</comment>
<evidence type="ECO:0000256" key="2">
    <source>
        <dbReference type="ARBA" id="ARBA00022614"/>
    </source>
</evidence>
<evidence type="ECO:0000256" key="5">
    <source>
        <dbReference type="ARBA" id="ARBA00022821"/>
    </source>
</evidence>
<keyword evidence="5" id="KW-0611">Plant defense</keyword>
<dbReference type="Gene3D" id="1.20.5.4130">
    <property type="match status" value="1"/>
</dbReference>
<keyword evidence="4" id="KW-0547">Nucleotide-binding</keyword>
<feature type="domain" description="Disease resistance N-terminal" evidence="6">
    <location>
        <begin position="5"/>
        <end position="90"/>
    </location>
</feature>
<evidence type="ECO:0000256" key="4">
    <source>
        <dbReference type="ARBA" id="ARBA00022741"/>
    </source>
</evidence>
<dbReference type="PANTHER" id="PTHR19338">
    <property type="entry name" value="TRANSLOCASE OF INNER MITOCHONDRIAL MEMBRANE 13 HOMOLOG"/>
    <property type="match status" value="1"/>
</dbReference>
<sequence length="167" mass="19677">MAEAVVNSLIHNIRSVLDEDGWLREAVLDDMKYIQEELKIIRSIVNYIERRSESADVVAIWLKQLQDTAYDIEDIVDEFDYLIADQERRGFCTCYARFLLIHRSWGIAERLKKVRIRITEISGRGSRYGFYDPSSSFNEVRERTRGHIFVLSKKILMLLGRRITKKC</sequence>
<keyword evidence="2" id="KW-0433">Leucine-rich repeat</keyword>
<dbReference type="EMBL" id="JAUJYO010000017">
    <property type="protein sequence ID" value="KAK1292719.1"/>
    <property type="molecule type" value="Genomic_DNA"/>
</dbReference>
<dbReference type="CDD" id="cd14798">
    <property type="entry name" value="RX-CC_like"/>
    <property type="match status" value="1"/>
</dbReference>
<keyword evidence="8" id="KW-1185">Reference proteome</keyword>
<evidence type="ECO:0000313" key="8">
    <source>
        <dbReference type="Proteomes" id="UP001180020"/>
    </source>
</evidence>
<dbReference type="Pfam" id="PF18052">
    <property type="entry name" value="Rx_N"/>
    <property type="match status" value="1"/>
</dbReference>
<comment type="similarity">
    <text evidence="1">Belongs to the disease resistance NB-LRR family.</text>
</comment>
<reference evidence="7" key="1">
    <citation type="journal article" date="2023" name="Nat. Commun.">
        <title>Diploid and tetraploid genomes of Acorus and the evolution of monocots.</title>
        <authorList>
            <person name="Ma L."/>
            <person name="Liu K.W."/>
            <person name="Li Z."/>
            <person name="Hsiao Y.Y."/>
            <person name="Qi Y."/>
            <person name="Fu T."/>
            <person name="Tang G.D."/>
            <person name="Zhang D."/>
            <person name="Sun W.H."/>
            <person name="Liu D.K."/>
            <person name="Li Y."/>
            <person name="Chen G.Z."/>
            <person name="Liu X.D."/>
            <person name="Liao X.Y."/>
            <person name="Jiang Y.T."/>
            <person name="Yu X."/>
            <person name="Hao Y."/>
            <person name="Huang J."/>
            <person name="Zhao X.W."/>
            <person name="Ke S."/>
            <person name="Chen Y.Y."/>
            <person name="Wu W.L."/>
            <person name="Hsu J.L."/>
            <person name="Lin Y.F."/>
            <person name="Huang M.D."/>
            <person name="Li C.Y."/>
            <person name="Huang L."/>
            <person name="Wang Z.W."/>
            <person name="Zhao X."/>
            <person name="Zhong W.Y."/>
            <person name="Peng D.H."/>
            <person name="Ahmad S."/>
            <person name="Lan S."/>
            <person name="Zhang J.S."/>
            <person name="Tsai W.C."/>
            <person name="Van de Peer Y."/>
            <person name="Liu Z.J."/>
        </authorList>
    </citation>
    <scope>NUCLEOTIDE SEQUENCE</scope>
    <source>
        <strain evidence="7">CP</strain>
    </source>
</reference>
<protein>
    <recommendedName>
        <fullName evidence="6">Disease resistance N-terminal domain-containing protein</fullName>
    </recommendedName>
</protein>
<reference evidence="7" key="2">
    <citation type="submission" date="2023-06" db="EMBL/GenBank/DDBJ databases">
        <authorList>
            <person name="Ma L."/>
            <person name="Liu K.-W."/>
            <person name="Li Z."/>
            <person name="Hsiao Y.-Y."/>
            <person name="Qi Y."/>
            <person name="Fu T."/>
            <person name="Tang G."/>
            <person name="Zhang D."/>
            <person name="Sun W.-H."/>
            <person name="Liu D.-K."/>
            <person name="Li Y."/>
            <person name="Chen G.-Z."/>
            <person name="Liu X.-D."/>
            <person name="Liao X.-Y."/>
            <person name="Jiang Y.-T."/>
            <person name="Yu X."/>
            <person name="Hao Y."/>
            <person name="Huang J."/>
            <person name="Zhao X.-W."/>
            <person name="Ke S."/>
            <person name="Chen Y.-Y."/>
            <person name="Wu W.-L."/>
            <person name="Hsu J.-L."/>
            <person name="Lin Y.-F."/>
            <person name="Huang M.-D."/>
            <person name="Li C.-Y."/>
            <person name="Huang L."/>
            <person name="Wang Z.-W."/>
            <person name="Zhao X."/>
            <person name="Zhong W.-Y."/>
            <person name="Peng D.-H."/>
            <person name="Ahmad S."/>
            <person name="Lan S."/>
            <person name="Zhang J.-S."/>
            <person name="Tsai W.-C."/>
            <person name="Van De Peer Y."/>
            <person name="Liu Z.-J."/>
        </authorList>
    </citation>
    <scope>NUCLEOTIDE SEQUENCE</scope>
    <source>
        <strain evidence="7">CP</strain>
        <tissue evidence="7">Leaves</tissue>
    </source>
</reference>
<dbReference type="InterPro" id="IPR038005">
    <property type="entry name" value="RX-like_CC"/>
</dbReference>
<gene>
    <name evidence="7" type="ORF">QJS10_CPB17g00379</name>
</gene>
<keyword evidence="3" id="KW-0677">Repeat</keyword>
<dbReference type="AlphaFoldDB" id="A0AAV9CVK4"/>
<organism evidence="7 8">
    <name type="scientific">Acorus calamus</name>
    <name type="common">Sweet flag</name>
    <dbReference type="NCBI Taxonomy" id="4465"/>
    <lineage>
        <taxon>Eukaryota</taxon>
        <taxon>Viridiplantae</taxon>
        <taxon>Streptophyta</taxon>
        <taxon>Embryophyta</taxon>
        <taxon>Tracheophyta</taxon>
        <taxon>Spermatophyta</taxon>
        <taxon>Magnoliopsida</taxon>
        <taxon>Liliopsida</taxon>
        <taxon>Acoraceae</taxon>
        <taxon>Acorus</taxon>
    </lineage>
</organism>
<dbReference type="InterPro" id="IPR041118">
    <property type="entry name" value="Rx_N"/>
</dbReference>
<accession>A0AAV9CVK4</accession>